<dbReference type="Gene3D" id="3.30.70.3460">
    <property type="match status" value="1"/>
</dbReference>
<keyword evidence="1" id="KW-0456">Lyase</keyword>
<dbReference type="NCBIfam" id="NF040708">
    <property type="entry name" value="Siroheme_Dcarb_AhbA"/>
    <property type="match status" value="1"/>
</dbReference>
<dbReference type="Gene3D" id="1.10.10.10">
    <property type="entry name" value="Winged helix-like DNA-binding domain superfamily/Winged helix DNA-binding domain"/>
    <property type="match status" value="1"/>
</dbReference>
<dbReference type="InterPro" id="IPR036388">
    <property type="entry name" value="WH-like_DNA-bd_sf"/>
</dbReference>
<dbReference type="InterPro" id="IPR040523">
    <property type="entry name" value="AsnC_trans_reg2"/>
</dbReference>
<dbReference type="SMART" id="SM00344">
    <property type="entry name" value="HTH_ASNC"/>
    <property type="match status" value="1"/>
</dbReference>
<evidence type="ECO:0000259" key="6">
    <source>
        <dbReference type="Pfam" id="PF17805"/>
    </source>
</evidence>
<evidence type="ECO:0000313" key="8">
    <source>
        <dbReference type="EMBL" id="AKJ39230.1"/>
    </source>
</evidence>
<comment type="similarity">
    <text evidence="3">Belongs to the Ahb/Nir family.</text>
</comment>
<dbReference type="Proteomes" id="UP000035331">
    <property type="component" value="Chromosome"/>
</dbReference>
<proteinExistence type="inferred from homology"/>
<reference evidence="8 9" key="2">
    <citation type="journal article" date="2015" name="Stand. Genomic Sci.">
        <title>The complete genome sequence of the rumen methanogen Methanosarcina barkeri CM1.</title>
        <authorList>
            <person name="Lambie S.C."/>
            <person name="Kelly W.J."/>
            <person name="Leahy S.C."/>
            <person name="Li D."/>
            <person name="Reilly K."/>
            <person name="McAllister T.A."/>
            <person name="Valle E.R."/>
            <person name="Attwood G.T."/>
            <person name="Altermann E."/>
        </authorList>
    </citation>
    <scope>NUCLEOTIDE SEQUENCE [LARGE SCALE GENOMIC DNA]</scope>
    <source>
        <strain evidence="8 9">CM1</strain>
    </source>
</reference>
<feature type="domain" description="Siroheme decarboxylase NirL-like HTH" evidence="7">
    <location>
        <begin position="63"/>
        <end position="109"/>
    </location>
</feature>
<reference evidence="9" key="1">
    <citation type="submission" date="2014-06" db="EMBL/GenBank/DDBJ databases">
        <title>The complete genome sequence of Methanosarcina barkeri CM1.</title>
        <authorList>
            <consortium name="Pastoral Greenhouse Gas Research Consortium"/>
            <person name="Lambie S.C."/>
            <person name="Leahy S.C."/>
            <person name="Kelly W.J."/>
            <person name="Li D."/>
            <person name="Reilly K."/>
            <person name="Attwood G.T."/>
            <person name="Altermann E."/>
        </authorList>
    </citation>
    <scope>NUCLEOTIDE SEQUENCE [LARGE SCALE GENOMIC DNA]</scope>
    <source>
        <strain evidence="9">CM1</strain>
    </source>
</reference>
<dbReference type="InterPro" id="IPR053429">
    <property type="entry name" value="Siroheme_Decarboxylase"/>
</dbReference>
<gene>
    <name evidence="8" type="ORF">MCM1_2211</name>
</gene>
<dbReference type="InterPro" id="IPR053953">
    <property type="entry name" value="NirdL-like_HTH"/>
</dbReference>
<comment type="catalytic activity">
    <reaction evidence="5">
        <text>siroheme + 2 H(+) = 12,18-didecarboxysiroheme + 2 CO2</text>
        <dbReference type="Rhea" id="RHEA:19093"/>
        <dbReference type="ChEBI" id="CHEBI:15378"/>
        <dbReference type="ChEBI" id="CHEBI:16526"/>
        <dbReference type="ChEBI" id="CHEBI:60052"/>
        <dbReference type="ChEBI" id="CHEBI:140497"/>
        <dbReference type="EC" id="4.1.1.111"/>
    </reaction>
</comment>
<name>A0A0G3CEU7_METBA</name>
<accession>A0A0G3CEU7</accession>
<evidence type="ECO:0000256" key="1">
    <source>
        <dbReference type="ARBA" id="ARBA00023239"/>
    </source>
</evidence>
<dbReference type="InterPro" id="IPR050684">
    <property type="entry name" value="HTH-Siroheme_Decarb"/>
</dbReference>
<evidence type="ECO:0000313" key="9">
    <source>
        <dbReference type="Proteomes" id="UP000035331"/>
    </source>
</evidence>
<evidence type="ECO:0000256" key="4">
    <source>
        <dbReference type="ARBA" id="ARBA00023471"/>
    </source>
</evidence>
<dbReference type="InterPro" id="IPR019888">
    <property type="entry name" value="Tscrpt_reg_AsnC-like"/>
</dbReference>
<protein>
    <recommendedName>
        <fullName evidence="4">siroheme decarboxylase</fullName>
        <ecNumber evidence="4">4.1.1.111</ecNumber>
    </recommendedName>
</protein>
<dbReference type="PATRIC" id="fig|796385.3.peg.2721"/>
<dbReference type="GO" id="GO:0016829">
    <property type="term" value="F:lyase activity"/>
    <property type="evidence" value="ECO:0007669"/>
    <property type="project" value="UniProtKB-KW"/>
</dbReference>
<dbReference type="SUPFAM" id="SSF46785">
    <property type="entry name" value="Winged helix' DNA-binding domain"/>
    <property type="match status" value="1"/>
</dbReference>
<dbReference type="Pfam" id="PF22451">
    <property type="entry name" value="NirdL-like_HTH"/>
    <property type="match status" value="1"/>
</dbReference>
<evidence type="ECO:0000259" key="7">
    <source>
        <dbReference type="Pfam" id="PF22451"/>
    </source>
</evidence>
<evidence type="ECO:0000256" key="2">
    <source>
        <dbReference type="ARBA" id="ARBA00023444"/>
    </source>
</evidence>
<dbReference type="EMBL" id="CP008746">
    <property type="protein sequence ID" value="AKJ39230.1"/>
    <property type="molecule type" value="Genomic_DNA"/>
</dbReference>
<dbReference type="InterPro" id="IPR036390">
    <property type="entry name" value="WH_DNA-bd_sf"/>
</dbReference>
<comment type="pathway">
    <text evidence="2">Porphyrin-containing compound metabolism.</text>
</comment>
<dbReference type="PANTHER" id="PTHR43413:SF1">
    <property type="entry name" value="SIROHEME DECARBOXYLASE NIRL SUBUNIT"/>
    <property type="match status" value="1"/>
</dbReference>
<evidence type="ECO:0000256" key="5">
    <source>
        <dbReference type="ARBA" id="ARBA00048470"/>
    </source>
</evidence>
<evidence type="ECO:0000256" key="3">
    <source>
        <dbReference type="ARBA" id="ARBA00023457"/>
    </source>
</evidence>
<dbReference type="PANTHER" id="PTHR43413">
    <property type="entry name" value="TRANSCRIPTIONAL REGULATOR, ASNC FAMILY"/>
    <property type="match status" value="1"/>
</dbReference>
<dbReference type="Pfam" id="PF17805">
    <property type="entry name" value="AsnC_trans_reg2"/>
    <property type="match status" value="1"/>
</dbReference>
<sequence>MPLQATILKKSLTVFTGPEKMVVIRMIDIDNLKDQLKKEAADFSCDMDLNDREVPVIELDETDKKILNLIQQEVPLEVEPFAKLGEILGLSETEVIERLRELNRKGAVRRVGPVLSMRNMGGVSTLVALKVPESRIEEVAIFINEYPEVSHNYLRSASQYNLWFTLSAPNKNRLERIISEIREKTGCPLLDLPTKHLFKIQVKFDIR</sequence>
<organism evidence="8 9">
    <name type="scientific">Methanosarcina barkeri CM1</name>
    <dbReference type="NCBI Taxonomy" id="796385"/>
    <lineage>
        <taxon>Archaea</taxon>
        <taxon>Methanobacteriati</taxon>
        <taxon>Methanobacteriota</taxon>
        <taxon>Stenosarchaea group</taxon>
        <taxon>Methanomicrobia</taxon>
        <taxon>Methanosarcinales</taxon>
        <taxon>Methanosarcinaceae</taxon>
        <taxon>Methanosarcina</taxon>
    </lineage>
</organism>
<dbReference type="AlphaFoldDB" id="A0A0G3CEU7"/>
<dbReference type="EC" id="4.1.1.111" evidence="4"/>
<feature type="domain" description="Siroheme decarboxylase AsnC-like ligand binding" evidence="6">
    <location>
        <begin position="123"/>
        <end position="199"/>
    </location>
</feature>